<dbReference type="EC" id="3.2.1.24" evidence="2"/>
<dbReference type="Gene3D" id="2.70.98.30">
    <property type="entry name" value="Golgi alpha-mannosidase II, domain 4"/>
    <property type="match status" value="1"/>
</dbReference>
<evidence type="ECO:0000259" key="1">
    <source>
        <dbReference type="Pfam" id="PF17677"/>
    </source>
</evidence>
<proteinExistence type="predicted"/>
<keyword evidence="3" id="KW-1185">Reference proteome</keyword>
<dbReference type="Gene3D" id="2.60.40.2220">
    <property type="match status" value="1"/>
</dbReference>
<dbReference type="EMBL" id="MU825449">
    <property type="protein sequence ID" value="KAJ7388843.1"/>
    <property type="molecule type" value="Genomic_DNA"/>
</dbReference>
<dbReference type="FunFam" id="2.60.40.2220:FF:000001">
    <property type="entry name" value="Alpha-mannosidase 2C1"/>
    <property type="match status" value="1"/>
</dbReference>
<dbReference type="OrthoDB" id="5968052at2759"/>
<keyword evidence="2" id="KW-0378">Hydrolase</keyword>
<dbReference type="PANTHER" id="PTHR46017:SF1">
    <property type="entry name" value="ALPHA-MANNOSIDASE 2C1"/>
    <property type="match status" value="1"/>
</dbReference>
<dbReference type="AlphaFoldDB" id="A0A9X0D7V2"/>
<sequence>MGSHEFSYAVYPHSGTFQSAGVIQHAYNFNQPLSVVPGSVCEGFKGRSFFSVDNPAVILETVKIAESITSAAVVRLYEAYGGHARTRLSTSLPVKRVMKCNLLEIPDDDGAVPCSCGDVELSLRPFQITTLLLYFE</sequence>
<dbReference type="InterPro" id="IPR041147">
    <property type="entry name" value="GH38_C"/>
</dbReference>
<dbReference type="SUPFAM" id="SSF74650">
    <property type="entry name" value="Galactose mutarotase-like"/>
    <property type="match status" value="1"/>
</dbReference>
<accession>A0A9X0D7V2</accession>
<comment type="caution">
    <text evidence="2">The sequence shown here is derived from an EMBL/GenBank/DDBJ whole genome shotgun (WGS) entry which is preliminary data.</text>
</comment>
<protein>
    <submittedName>
        <fullName evidence="2">Alpha-mannosidase 2C1</fullName>
        <ecNumber evidence="2">3.2.1.24</ecNumber>
    </submittedName>
</protein>
<dbReference type="GO" id="GO:0004559">
    <property type="term" value="F:alpha-mannosidase activity"/>
    <property type="evidence" value="ECO:0007669"/>
    <property type="project" value="UniProtKB-EC"/>
</dbReference>
<keyword evidence="2" id="KW-0326">Glycosidase</keyword>
<dbReference type="InterPro" id="IPR011013">
    <property type="entry name" value="Gal_mutarotase_sf_dom"/>
</dbReference>
<dbReference type="Pfam" id="PF17677">
    <property type="entry name" value="Glyco_hydro38C2"/>
    <property type="match status" value="1"/>
</dbReference>
<organism evidence="2 3">
    <name type="scientific">Desmophyllum pertusum</name>
    <dbReference type="NCBI Taxonomy" id="174260"/>
    <lineage>
        <taxon>Eukaryota</taxon>
        <taxon>Metazoa</taxon>
        <taxon>Cnidaria</taxon>
        <taxon>Anthozoa</taxon>
        <taxon>Hexacorallia</taxon>
        <taxon>Scleractinia</taxon>
        <taxon>Caryophylliina</taxon>
        <taxon>Caryophylliidae</taxon>
        <taxon>Desmophyllum</taxon>
    </lineage>
</organism>
<reference evidence="2" key="1">
    <citation type="submission" date="2023-01" db="EMBL/GenBank/DDBJ databases">
        <title>Genome assembly of the deep-sea coral Lophelia pertusa.</title>
        <authorList>
            <person name="Herrera S."/>
            <person name="Cordes E."/>
        </authorList>
    </citation>
    <scope>NUCLEOTIDE SEQUENCE</scope>
    <source>
        <strain evidence="2">USNM1676648</strain>
        <tissue evidence="2">Polyp</tissue>
    </source>
</reference>
<evidence type="ECO:0000313" key="2">
    <source>
        <dbReference type="EMBL" id="KAJ7388843.1"/>
    </source>
</evidence>
<feature type="domain" description="Glycosyl hydrolases family 38 C-terminal" evidence="1">
    <location>
        <begin position="56"/>
        <end position="131"/>
    </location>
</feature>
<dbReference type="GO" id="GO:0030246">
    <property type="term" value="F:carbohydrate binding"/>
    <property type="evidence" value="ECO:0007669"/>
    <property type="project" value="InterPro"/>
</dbReference>
<evidence type="ECO:0000313" key="3">
    <source>
        <dbReference type="Proteomes" id="UP001163046"/>
    </source>
</evidence>
<dbReference type="PANTHER" id="PTHR46017">
    <property type="entry name" value="ALPHA-MANNOSIDASE 2C1"/>
    <property type="match status" value="1"/>
</dbReference>
<dbReference type="GO" id="GO:0009313">
    <property type="term" value="P:oligosaccharide catabolic process"/>
    <property type="evidence" value="ECO:0007669"/>
    <property type="project" value="TreeGrafter"/>
</dbReference>
<dbReference type="Proteomes" id="UP001163046">
    <property type="component" value="Unassembled WGS sequence"/>
</dbReference>
<gene>
    <name evidence="2" type="primary">MAN2C1_3</name>
    <name evidence="2" type="ORF">OS493_035401</name>
</gene>
<name>A0A9X0D7V2_9CNID</name>